<dbReference type="EMBL" id="WQRF01000001">
    <property type="protein sequence ID" value="MVS98375.1"/>
    <property type="molecule type" value="Genomic_DNA"/>
</dbReference>
<dbReference type="CDD" id="cd03216">
    <property type="entry name" value="ABC_Carb_Monos_I"/>
    <property type="match status" value="1"/>
</dbReference>
<dbReference type="InterPro" id="IPR050107">
    <property type="entry name" value="ABC_carbohydrate_import_ATPase"/>
</dbReference>
<dbReference type="PANTHER" id="PTHR43790">
    <property type="entry name" value="CARBOHYDRATE TRANSPORT ATP-BINDING PROTEIN MG119-RELATED"/>
    <property type="match status" value="1"/>
</dbReference>
<dbReference type="PROSITE" id="PS50893">
    <property type="entry name" value="ABC_TRANSPORTER_2"/>
    <property type="match status" value="2"/>
</dbReference>
<evidence type="ECO:0000256" key="6">
    <source>
        <dbReference type="ARBA" id="ARBA00022741"/>
    </source>
</evidence>
<keyword evidence="6" id="KW-0547">Nucleotide-binding</keyword>
<evidence type="ECO:0000313" key="11">
    <source>
        <dbReference type="EMBL" id="MVS98375.1"/>
    </source>
</evidence>
<dbReference type="InterPro" id="IPR003593">
    <property type="entry name" value="AAA+_ATPase"/>
</dbReference>
<dbReference type="PANTHER" id="PTHR43790:SF3">
    <property type="entry name" value="D-ALLOSE IMPORT ATP-BINDING PROTEIN ALSA-RELATED"/>
    <property type="match status" value="1"/>
</dbReference>
<dbReference type="SUPFAM" id="SSF52540">
    <property type="entry name" value="P-loop containing nucleoside triphosphate hydrolases"/>
    <property type="match status" value="2"/>
</dbReference>
<keyword evidence="2" id="KW-0813">Transport</keyword>
<evidence type="ECO:0000256" key="3">
    <source>
        <dbReference type="ARBA" id="ARBA00022475"/>
    </source>
</evidence>
<organism evidence="11 12">
    <name type="scientific">Devosia marina</name>
    <dbReference type="NCBI Taxonomy" id="2683198"/>
    <lineage>
        <taxon>Bacteria</taxon>
        <taxon>Pseudomonadati</taxon>
        <taxon>Pseudomonadota</taxon>
        <taxon>Alphaproteobacteria</taxon>
        <taxon>Hyphomicrobiales</taxon>
        <taxon>Devosiaceae</taxon>
        <taxon>Devosia</taxon>
    </lineage>
</organism>
<evidence type="ECO:0000256" key="7">
    <source>
        <dbReference type="ARBA" id="ARBA00022840"/>
    </source>
</evidence>
<dbReference type="FunFam" id="3.40.50.300:FF:000127">
    <property type="entry name" value="Ribose import ATP-binding protein RbsA"/>
    <property type="match status" value="1"/>
</dbReference>
<dbReference type="InterPro" id="IPR003439">
    <property type="entry name" value="ABC_transporter-like_ATP-bd"/>
</dbReference>
<dbReference type="Proteomes" id="UP000438106">
    <property type="component" value="Unassembled WGS sequence"/>
</dbReference>
<comment type="caution">
    <text evidence="11">The sequence shown here is derived from an EMBL/GenBank/DDBJ whole genome shotgun (WGS) entry which is preliminary data.</text>
</comment>
<sequence>MATQSASALSMTNITKRFPGVTALDGVNISLDRGEVLALVGENGAGKSTLMKILSGAYKADEGEISLFGTRVDYTSPLLMMRMGVAIIYQELLLAPHLTVAENIYLGRMPRTPLGTIDWAKARADAGAIIERLGFDIDPTTTVETLSVAYRQIVEIAKALSQNAKILVLDEPSAVLGDAELEKLFAIIRRLSSEGMSFIYISHRLEEVFAISNRTQVMRDGKVVGVKATKELDRNELVRMMVGRELSDVYPSRQSSAGETLLEVAGLSNRVLKDASIYVREGEIVGVCGLAGAGRSELLRAIAGADEARASHFNGLGFRSLFSSPRKGLSRRVGLVPEDRRKQGLFVDQSVGFNISIAKLSNATTGGVLAGPKEKELAQRYMSRLRIKTPNKDEIVGNLSGGNQQKCVLAKLLNAECRVLLIDEPTRGVDIGAKREIYQVLADLADRECVGIVMVSSELPEIIGLCDRTYVMRNGEVVQELSREAMTEERIMMAATGSEMVEA</sequence>
<feature type="domain" description="ABC transporter" evidence="10">
    <location>
        <begin position="244"/>
        <end position="499"/>
    </location>
</feature>
<dbReference type="AlphaFoldDB" id="A0A7X3K2Y9"/>
<keyword evidence="9" id="KW-0472">Membrane</keyword>
<evidence type="ECO:0000256" key="1">
    <source>
        <dbReference type="ARBA" id="ARBA00004202"/>
    </source>
</evidence>
<dbReference type="InterPro" id="IPR027417">
    <property type="entry name" value="P-loop_NTPase"/>
</dbReference>
<keyword evidence="3" id="KW-1003">Cell membrane</keyword>
<accession>A0A7X3K2Y9</accession>
<evidence type="ECO:0000259" key="10">
    <source>
        <dbReference type="PROSITE" id="PS50893"/>
    </source>
</evidence>
<gene>
    <name evidence="11" type="ORF">GO014_04980</name>
</gene>
<evidence type="ECO:0000256" key="9">
    <source>
        <dbReference type="ARBA" id="ARBA00023136"/>
    </source>
</evidence>
<dbReference type="GO" id="GO:0005524">
    <property type="term" value="F:ATP binding"/>
    <property type="evidence" value="ECO:0007669"/>
    <property type="project" value="UniProtKB-KW"/>
</dbReference>
<evidence type="ECO:0000256" key="5">
    <source>
        <dbReference type="ARBA" id="ARBA00022737"/>
    </source>
</evidence>
<comment type="subcellular location">
    <subcellularLocation>
        <location evidence="1">Cell membrane</location>
        <topology evidence="1">Peripheral membrane protein</topology>
    </subcellularLocation>
</comment>
<keyword evidence="12" id="KW-1185">Reference proteome</keyword>
<dbReference type="Gene3D" id="3.40.50.300">
    <property type="entry name" value="P-loop containing nucleotide triphosphate hydrolases"/>
    <property type="match status" value="2"/>
</dbReference>
<dbReference type="CDD" id="cd03215">
    <property type="entry name" value="ABC_Carb_Monos_II"/>
    <property type="match status" value="1"/>
</dbReference>
<reference evidence="11 12" key="1">
    <citation type="submission" date="2019-12" db="EMBL/GenBank/DDBJ databases">
        <title>Devosia maris sp. nov., isolated from the deep seawater.</title>
        <authorList>
            <person name="Liu Y."/>
        </authorList>
    </citation>
    <scope>NUCLEOTIDE SEQUENCE [LARGE SCALE GENOMIC DNA]</scope>
    <source>
        <strain evidence="11 12">L53-10-65</strain>
    </source>
</reference>
<keyword evidence="8" id="KW-1278">Translocase</keyword>
<dbReference type="Pfam" id="PF00005">
    <property type="entry name" value="ABC_tran"/>
    <property type="match status" value="2"/>
</dbReference>
<evidence type="ECO:0000256" key="2">
    <source>
        <dbReference type="ARBA" id="ARBA00022448"/>
    </source>
</evidence>
<evidence type="ECO:0000256" key="4">
    <source>
        <dbReference type="ARBA" id="ARBA00022597"/>
    </source>
</evidence>
<dbReference type="GO" id="GO:0005886">
    <property type="term" value="C:plasma membrane"/>
    <property type="evidence" value="ECO:0007669"/>
    <property type="project" value="UniProtKB-SubCell"/>
</dbReference>
<evidence type="ECO:0000256" key="8">
    <source>
        <dbReference type="ARBA" id="ARBA00022967"/>
    </source>
</evidence>
<protein>
    <submittedName>
        <fullName evidence="11">ATP-binding cassette domain-containing protein</fullName>
    </submittedName>
</protein>
<dbReference type="GO" id="GO:0016887">
    <property type="term" value="F:ATP hydrolysis activity"/>
    <property type="evidence" value="ECO:0007669"/>
    <property type="project" value="InterPro"/>
</dbReference>
<keyword evidence="5" id="KW-0677">Repeat</keyword>
<keyword evidence="7 11" id="KW-0067">ATP-binding</keyword>
<keyword evidence="4" id="KW-0762">Sugar transport</keyword>
<proteinExistence type="predicted"/>
<name>A0A7X3K2Y9_9HYPH</name>
<feature type="domain" description="ABC transporter" evidence="10">
    <location>
        <begin position="9"/>
        <end position="245"/>
    </location>
</feature>
<evidence type="ECO:0000313" key="12">
    <source>
        <dbReference type="Proteomes" id="UP000438106"/>
    </source>
</evidence>
<dbReference type="SMART" id="SM00382">
    <property type="entry name" value="AAA"/>
    <property type="match status" value="2"/>
</dbReference>